<dbReference type="GeneID" id="36573319"/>
<feature type="transmembrane region" description="Helical" evidence="1">
    <location>
        <begin position="32"/>
        <end position="55"/>
    </location>
</feature>
<gene>
    <name evidence="2" type="ORF">M430DRAFT_253777</name>
</gene>
<protein>
    <submittedName>
        <fullName evidence="2">Uncharacterized protein</fullName>
    </submittedName>
</protein>
<evidence type="ECO:0000313" key="2">
    <source>
        <dbReference type="EMBL" id="PSS14875.1"/>
    </source>
</evidence>
<dbReference type="RefSeq" id="XP_024719474.1">
    <property type="nucleotide sequence ID" value="XM_024865238.1"/>
</dbReference>
<dbReference type="EMBL" id="KZ679013">
    <property type="protein sequence ID" value="PSS14875.1"/>
    <property type="molecule type" value="Genomic_DNA"/>
</dbReference>
<organism evidence="2 3">
    <name type="scientific">Amorphotheca resinae ATCC 22711</name>
    <dbReference type="NCBI Taxonomy" id="857342"/>
    <lineage>
        <taxon>Eukaryota</taxon>
        <taxon>Fungi</taxon>
        <taxon>Dikarya</taxon>
        <taxon>Ascomycota</taxon>
        <taxon>Pezizomycotina</taxon>
        <taxon>Leotiomycetes</taxon>
        <taxon>Helotiales</taxon>
        <taxon>Amorphothecaceae</taxon>
        <taxon>Amorphotheca</taxon>
    </lineage>
</organism>
<dbReference type="AlphaFoldDB" id="A0A2T3AXT2"/>
<evidence type="ECO:0000256" key="1">
    <source>
        <dbReference type="SAM" id="Phobius"/>
    </source>
</evidence>
<dbReference type="InParanoid" id="A0A2T3AXT2"/>
<keyword evidence="3" id="KW-1185">Reference proteome</keyword>
<keyword evidence="1" id="KW-0472">Membrane</keyword>
<dbReference type="Proteomes" id="UP000241818">
    <property type="component" value="Unassembled WGS sequence"/>
</dbReference>
<name>A0A2T3AXT2_AMORE</name>
<keyword evidence="1" id="KW-1133">Transmembrane helix</keyword>
<keyword evidence="1" id="KW-0812">Transmembrane</keyword>
<accession>A0A2T3AXT2</accession>
<sequence length="81" mass="9559">MQTHDSEGDSLQTLRVFQVTTFFRSPLCLYCFVSFSSGFFILKLVFVLFLTWAFVKENLLPRAYRKAKKSKKKKRGKRKNT</sequence>
<evidence type="ECO:0000313" key="3">
    <source>
        <dbReference type="Proteomes" id="UP000241818"/>
    </source>
</evidence>
<reference evidence="2 3" key="1">
    <citation type="journal article" date="2018" name="New Phytol.">
        <title>Comparative genomics and transcriptomics depict ericoid mycorrhizal fungi as versatile saprotrophs and plant mutualists.</title>
        <authorList>
            <person name="Martino E."/>
            <person name="Morin E."/>
            <person name="Grelet G.A."/>
            <person name="Kuo A."/>
            <person name="Kohler A."/>
            <person name="Daghino S."/>
            <person name="Barry K.W."/>
            <person name="Cichocki N."/>
            <person name="Clum A."/>
            <person name="Dockter R.B."/>
            <person name="Hainaut M."/>
            <person name="Kuo R.C."/>
            <person name="LaButti K."/>
            <person name="Lindahl B.D."/>
            <person name="Lindquist E.A."/>
            <person name="Lipzen A."/>
            <person name="Khouja H.R."/>
            <person name="Magnuson J."/>
            <person name="Murat C."/>
            <person name="Ohm R.A."/>
            <person name="Singer S.W."/>
            <person name="Spatafora J.W."/>
            <person name="Wang M."/>
            <person name="Veneault-Fourrey C."/>
            <person name="Henrissat B."/>
            <person name="Grigoriev I.V."/>
            <person name="Martin F.M."/>
            <person name="Perotto S."/>
        </authorList>
    </citation>
    <scope>NUCLEOTIDE SEQUENCE [LARGE SCALE GENOMIC DNA]</scope>
    <source>
        <strain evidence="2 3">ATCC 22711</strain>
    </source>
</reference>
<proteinExistence type="predicted"/>